<dbReference type="PROSITE" id="PS50109">
    <property type="entry name" value="HIS_KIN"/>
    <property type="match status" value="1"/>
</dbReference>
<dbReference type="GO" id="GO:0030295">
    <property type="term" value="F:protein kinase activator activity"/>
    <property type="evidence" value="ECO:0007669"/>
    <property type="project" value="TreeGrafter"/>
</dbReference>
<dbReference type="Gene3D" id="6.10.340.10">
    <property type="match status" value="1"/>
</dbReference>
<feature type="domain" description="Histidine kinase" evidence="17">
    <location>
        <begin position="400"/>
        <end position="617"/>
    </location>
</feature>
<dbReference type="GO" id="GO:0007234">
    <property type="term" value="P:osmosensory signaling via phosphorelay pathway"/>
    <property type="evidence" value="ECO:0007669"/>
    <property type="project" value="TreeGrafter"/>
</dbReference>
<dbReference type="Pfam" id="PF13426">
    <property type="entry name" value="PAS_9"/>
    <property type="match status" value="1"/>
</dbReference>
<evidence type="ECO:0000256" key="10">
    <source>
        <dbReference type="ARBA" id="ARBA00022777"/>
    </source>
</evidence>
<organism evidence="20 21">
    <name type="scientific">Clostridium manihotivorum</name>
    <dbReference type="NCBI Taxonomy" id="2320868"/>
    <lineage>
        <taxon>Bacteria</taxon>
        <taxon>Bacillati</taxon>
        <taxon>Bacillota</taxon>
        <taxon>Clostridia</taxon>
        <taxon>Eubacteriales</taxon>
        <taxon>Clostridiaceae</taxon>
        <taxon>Clostridium</taxon>
    </lineage>
</organism>
<evidence type="ECO:0000256" key="4">
    <source>
        <dbReference type="ARBA" id="ARBA00012438"/>
    </source>
</evidence>
<comment type="subcellular location">
    <subcellularLocation>
        <location evidence="3">Cell membrane</location>
    </subcellularLocation>
    <subcellularLocation>
        <location evidence="2">Membrane</location>
        <topology evidence="2">Multi-pass membrane protein</topology>
    </subcellularLocation>
</comment>
<evidence type="ECO:0000259" key="19">
    <source>
        <dbReference type="PROSITE" id="PS50885"/>
    </source>
</evidence>
<evidence type="ECO:0000256" key="3">
    <source>
        <dbReference type="ARBA" id="ARBA00004236"/>
    </source>
</evidence>
<dbReference type="AlphaFoldDB" id="A0A410DWD7"/>
<dbReference type="SMART" id="SM00387">
    <property type="entry name" value="HATPase_c"/>
    <property type="match status" value="1"/>
</dbReference>
<dbReference type="KEGG" id="cmah:C1I91_17505"/>
<feature type="transmembrane region" description="Helical" evidence="16">
    <location>
        <begin position="22"/>
        <end position="45"/>
    </location>
</feature>
<feature type="transmembrane region" description="Helical" evidence="16">
    <location>
        <begin position="193"/>
        <end position="211"/>
    </location>
</feature>
<dbReference type="Gene3D" id="1.10.287.130">
    <property type="match status" value="1"/>
</dbReference>
<dbReference type="CDD" id="cd06225">
    <property type="entry name" value="HAMP"/>
    <property type="match status" value="1"/>
</dbReference>
<dbReference type="PANTHER" id="PTHR42878">
    <property type="entry name" value="TWO-COMPONENT HISTIDINE KINASE"/>
    <property type="match status" value="1"/>
</dbReference>
<name>A0A410DWD7_9CLOT</name>
<dbReference type="PANTHER" id="PTHR42878:SF7">
    <property type="entry name" value="SENSOR HISTIDINE KINASE GLRK"/>
    <property type="match status" value="1"/>
</dbReference>
<evidence type="ECO:0000256" key="16">
    <source>
        <dbReference type="SAM" id="Phobius"/>
    </source>
</evidence>
<dbReference type="SMART" id="SM00304">
    <property type="entry name" value="HAMP"/>
    <property type="match status" value="1"/>
</dbReference>
<dbReference type="InterPro" id="IPR003594">
    <property type="entry name" value="HATPase_dom"/>
</dbReference>
<keyword evidence="10 20" id="KW-0418">Kinase</keyword>
<evidence type="ECO:0000313" key="20">
    <source>
        <dbReference type="EMBL" id="QAA33298.1"/>
    </source>
</evidence>
<sequence length="622" mass="70964">MTLDYKHLFEVKNLKTIKSKLMLVYSALVIMIIIVGGISVSNIYFLGKSIDGLITENYKSINAANNMNDAVDEQDKAALKYLIGDKQEAAVLFNENNAEFNKWFYCERYNITEKGEENIVEDINSSYVEFTKMFSELQQKDSLDAKKFYESSVHSQVTKIKADLNKLSTLNEDAMFRKRGSTSKRAEYSTDSIFVIFVSAAIFGLFLAVIMTNKYLNPIHSLIATVKSLREGNLDKQAPVINDDEIGLLAREFNNMTRRLHDFETSTKGTLLAEKNRSNTVMKSISDPLMVLDSSFKIKFINNAFEDFFEMVEEDIINMHFLQVVKRVDVYDYVFRILKEDLEEDGEIIEISKGKRNYFFNVTVRLIKDKDQKIDGAIVFFKDVSELKHLEMIKTDFIGTVSHELKTPLTSLMMGVGLLNDKKLGALNEKQNRILDTLKEDVEKLNGLVMNLLKISKLETDKAAFDMESCNMLEIIYKSISKFKKLIEGKKISIYYEIEDKLPNIVGDSEKISWVLNNIISNAIRYTEKGSITVGAYKDDSNVFIYVKDTGRGIPKEFIEKIFEKFVRVEGFEVMPESTGLGLAIAKDIVKAHGGDIWCESELEKGSKFIFCLPVRDTEDIG</sequence>
<evidence type="ECO:0000256" key="2">
    <source>
        <dbReference type="ARBA" id="ARBA00004141"/>
    </source>
</evidence>
<dbReference type="SMART" id="SM00388">
    <property type="entry name" value="HisKA"/>
    <property type="match status" value="1"/>
</dbReference>
<dbReference type="Proteomes" id="UP000286268">
    <property type="component" value="Chromosome"/>
</dbReference>
<proteinExistence type="predicted"/>
<keyword evidence="6" id="KW-0597">Phosphoprotein</keyword>
<evidence type="ECO:0000256" key="9">
    <source>
        <dbReference type="ARBA" id="ARBA00022741"/>
    </source>
</evidence>
<dbReference type="InterPro" id="IPR003660">
    <property type="entry name" value="HAMP_dom"/>
</dbReference>
<dbReference type="GO" id="GO:0000156">
    <property type="term" value="F:phosphorelay response regulator activity"/>
    <property type="evidence" value="ECO:0007669"/>
    <property type="project" value="TreeGrafter"/>
</dbReference>
<dbReference type="GO" id="GO:0000155">
    <property type="term" value="F:phosphorelay sensor kinase activity"/>
    <property type="evidence" value="ECO:0007669"/>
    <property type="project" value="InterPro"/>
</dbReference>
<dbReference type="EMBL" id="CP025746">
    <property type="protein sequence ID" value="QAA33298.1"/>
    <property type="molecule type" value="Genomic_DNA"/>
</dbReference>
<keyword evidence="12 16" id="KW-1133">Transmembrane helix</keyword>
<keyword evidence="21" id="KW-1185">Reference proteome</keyword>
<evidence type="ECO:0000256" key="12">
    <source>
        <dbReference type="ARBA" id="ARBA00022989"/>
    </source>
</evidence>
<dbReference type="InterPro" id="IPR005467">
    <property type="entry name" value="His_kinase_dom"/>
</dbReference>
<evidence type="ECO:0000256" key="14">
    <source>
        <dbReference type="ARBA" id="ARBA00023136"/>
    </source>
</evidence>
<dbReference type="Pfam" id="PF12729">
    <property type="entry name" value="4HB_MCP_1"/>
    <property type="match status" value="1"/>
</dbReference>
<evidence type="ECO:0000256" key="7">
    <source>
        <dbReference type="ARBA" id="ARBA00022679"/>
    </source>
</evidence>
<dbReference type="NCBIfam" id="TIGR00229">
    <property type="entry name" value="sensory_box"/>
    <property type="match status" value="1"/>
</dbReference>
<feature type="domain" description="HAMP" evidence="19">
    <location>
        <begin position="213"/>
        <end position="265"/>
    </location>
</feature>
<evidence type="ECO:0000256" key="6">
    <source>
        <dbReference type="ARBA" id="ARBA00022553"/>
    </source>
</evidence>
<dbReference type="PROSITE" id="PS50885">
    <property type="entry name" value="HAMP"/>
    <property type="match status" value="1"/>
</dbReference>
<dbReference type="FunFam" id="3.30.565.10:FF:000023">
    <property type="entry name" value="PAS domain-containing sensor histidine kinase"/>
    <property type="match status" value="1"/>
</dbReference>
<dbReference type="EC" id="2.7.13.3" evidence="4"/>
<evidence type="ECO:0000259" key="17">
    <source>
        <dbReference type="PROSITE" id="PS50109"/>
    </source>
</evidence>
<keyword evidence="7" id="KW-0808">Transferase</keyword>
<feature type="coiled-coil region" evidence="15">
    <location>
        <begin position="428"/>
        <end position="455"/>
    </location>
</feature>
<dbReference type="SMART" id="SM00091">
    <property type="entry name" value="PAS"/>
    <property type="match status" value="1"/>
</dbReference>
<dbReference type="Pfam" id="PF00672">
    <property type="entry name" value="HAMP"/>
    <property type="match status" value="1"/>
</dbReference>
<dbReference type="InterPro" id="IPR035965">
    <property type="entry name" value="PAS-like_dom_sf"/>
</dbReference>
<dbReference type="Gene3D" id="3.30.565.10">
    <property type="entry name" value="Histidine kinase-like ATPase, C-terminal domain"/>
    <property type="match status" value="1"/>
</dbReference>
<evidence type="ECO:0000256" key="13">
    <source>
        <dbReference type="ARBA" id="ARBA00023012"/>
    </source>
</evidence>
<dbReference type="InterPro" id="IPR004358">
    <property type="entry name" value="Sig_transdc_His_kin-like_C"/>
</dbReference>
<protein>
    <recommendedName>
        <fullName evidence="4">histidine kinase</fullName>
        <ecNumber evidence="4">2.7.13.3</ecNumber>
    </recommendedName>
</protein>
<keyword evidence="11" id="KW-0067">ATP-binding</keyword>
<dbReference type="SUPFAM" id="SSF55785">
    <property type="entry name" value="PYP-like sensor domain (PAS domain)"/>
    <property type="match status" value="1"/>
</dbReference>
<keyword evidence="14 16" id="KW-0472">Membrane</keyword>
<dbReference type="Pfam" id="PF02518">
    <property type="entry name" value="HATPase_c"/>
    <property type="match status" value="1"/>
</dbReference>
<dbReference type="GO" id="GO:0005524">
    <property type="term" value="F:ATP binding"/>
    <property type="evidence" value="ECO:0007669"/>
    <property type="project" value="UniProtKB-KW"/>
</dbReference>
<dbReference type="Gene3D" id="3.30.450.20">
    <property type="entry name" value="PAS domain"/>
    <property type="match status" value="1"/>
</dbReference>
<dbReference type="PROSITE" id="PS50112">
    <property type="entry name" value="PAS"/>
    <property type="match status" value="1"/>
</dbReference>
<dbReference type="CDD" id="cd00075">
    <property type="entry name" value="HATPase"/>
    <property type="match status" value="1"/>
</dbReference>
<evidence type="ECO:0000256" key="8">
    <source>
        <dbReference type="ARBA" id="ARBA00022692"/>
    </source>
</evidence>
<keyword evidence="15" id="KW-0175">Coiled coil</keyword>
<evidence type="ECO:0000256" key="15">
    <source>
        <dbReference type="SAM" id="Coils"/>
    </source>
</evidence>
<evidence type="ECO:0000259" key="18">
    <source>
        <dbReference type="PROSITE" id="PS50112"/>
    </source>
</evidence>
<evidence type="ECO:0000256" key="1">
    <source>
        <dbReference type="ARBA" id="ARBA00000085"/>
    </source>
</evidence>
<dbReference type="SUPFAM" id="SSF55874">
    <property type="entry name" value="ATPase domain of HSP90 chaperone/DNA topoisomerase II/histidine kinase"/>
    <property type="match status" value="1"/>
</dbReference>
<dbReference type="CDD" id="cd00130">
    <property type="entry name" value="PAS"/>
    <property type="match status" value="1"/>
</dbReference>
<dbReference type="SUPFAM" id="SSF47384">
    <property type="entry name" value="Homodimeric domain of signal transducing histidine kinase"/>
    <property type="match status" value="1"/>
</dbReference>
<gene>
    <name evidence="20" type="ORF">C1I91_17505</name>
</gene>
<dbReference type="InterPro" id="IPR036890">
    <property type="entry name" value="HATPase_C_sf"/>
</dbReference>
<dbReference type="SUPFAM" id="SSF158472">
    <property type="entry name" value="HAMP domain-like"/>
    <property type="match status" value="1"/>
</dbReference>
<dbReference type="InterPro" id="IPR003661">
    <property type="entry name" value="HisK_dim/P_dom"/>
</dbReference>
<comment type="catalytic activity">
    <reaction evidence="1">
        <text>ATP + protein L-histidine = ADP + protein N-phospho-L-histidine.</text>
        <dbReference type="EC" id="2.7.13.3"/>
    </reaction>
</comment>
<dbReference type="InterPro" id="IPR000014">
    <property type="entry name" value="PAS"/>
</dbReference>
<feature type="domain" description="PAS" evidence="18">
    <location>
        <begin position="274"/>
        <end position="345"/>
    </location>
</feature>
<dbReference type="Pfam" id="PF00512">
    <property type="entry name" value="HisKA"/>
    <property type="match status" value="1"/>
</dbReference>
<keyword evidence="13" id="KW-0902">Two-component regulatory system</keyword>
<dbReference type="PRINTS" id="PR00344">
    <property type="entry name" value="BCTRLSENSOR"/>
</dbReference>
<dbReference type="OrthoDB" id="9813151at2"/>
<dbReference type="InterPro" id="IPR036097">
    <property type="entry name" value="HisK_dim/P_sf"/>
</dbReference>
<dbReference type="InterPro" id="IPR050351">
    <property type="entry name" value="BphY/WalK/GraS-like"/>
</dbReference>
<keyword evidence="8 16" id="KW-0812">Transmembrane</keyword>
<evidence type="ECO:0000256" key="5">
    <source>
        <dbReference type="ARBA" id="ARBA00022475"/>
    </source>
</evidence>
<accession>A0A410DWD7</accession>
<dbReference type="InterPro" id="IPR024478">
    <property type="entry name" value="HlyB_4HB_MCP"/>
</dbReference>
<dbReference type="GO" id="GO:0005886">
    <property type="term" value="C:plasma membrane"/>
    <property type="evidence" value="ECO:0007669"/>
    <property type="project" value="UniProtKB-SubCell"/>
</dbReference>
<keyword evidence="9" id="KW-0547">Nucleotide-binding</keyword>
<keyword evidence="5" id="KW-1003">Cell membrane</keyword>
<evidence type="ECO:0000256" key="11">
    <source>
        <dbReference type="ARBA" id="ARBA00022840"/>
    </source>
</evidence>
<dbReference type="CDD" id="cd00082">
    <property type="entry name" value="HisKA"/>
    <property type="match status" value="1"/>
</dbReference>
<reference evidence="20 21" key="1">
    <citation type="submission" date="2018-01" db="EMBL/GenBank/DDBJ databases">
        <title>Genome Sequencing and Assembly of Anaerobacter polyendosporus strain CT4.</title>
        <authorList>
            <person name="Tachaapaikoon C."/>
            <person name="Sutheeworapong S."/>
            <person name="Jenjaroenpun P."/>
            <person name="Wongsurawat T."/>
            <person name="Nookeaw I."/>
            <person name="Cheawchanlertfa P."/>
            <person name="Kosugi A."/>
            <person name="Cheevadhanarak S."/>
            <person name="Ratanakhanokchai K."/>
        </authorList>
    </citation>
    <scope>NUCLEOTIDE SEQUENCE [LARGE SCALE GENOMIC DNA]</scope>
    <source>
        <strain evidence="20 21">CT4</strain>
    </source>
</reference>
<evidence type="ECO:0000313" key="21">
    <source>
        <dbReference type="Proteomes" id="UP000286268"/>
    </source>
</evidence>